<feature type="compositionally biased region" description="Basic and acidic residues" evidence="7">
    <location>
        <begin position="1028"/>
        <end position="1046"/>
    </location>
</feature>
<feature type="transmembrane region" description="Helical" evidence="8">
    <location>
        <begin position="757"/>
        <end position="774"/>
    </location>
</feature>
<keyword evidence="4" id="KW-0677">Repeat</keyword>
<dbReference type="PANTHER" id="PTHR43652:SF2">
    <property type="entry name" value="BASIC AMINO ACID ANTIPORTER YFCC-RELATED"/>
    <property type="match status" value="1"/>
</dbReference>
<evidence type="ECO:0000259" key="9">
    <source>
        <dbReference type="Pfam" id="PF03600"/>
    </source>
</evidence>
<evidence type="ECO:0000256" key="1">
    <source>
        <dbReference type="ARBA" id="ARBA00004141"/>
    </source>
</evidence>
<dbReference type="InterPro" id="IPR004680">
    <property type="entry name" value="Cit_transptr-like_dom"/>
</dbReference>
<keyword evidence="2" id="KW-0813">Transport</keyword>
<keyword evidence="11" id="KW-1185">Reference proteome</keyword>
<evidence type="ECO:0000256" key="6">
    <source>
        <dbReference type="ARBA" id="ARBA00023136"/>
    </source>
</evidence>
<feature type="region of interest" description="Disordered" evidence="7">
    <location>
        <begin position="1160"/>
        <end position="1195"/>
    </location>
</feature>
<evidence type="ECO:0000256" key="3">
    <source>
        <dbReference type="ARBA" id="ARBA00022692"/>
    </source>
</evidence>
<evidence type="ECO:0000256" key="5">
    <source>
        <dbReference type="ARBA" id="ARBA00022989"/>
    </source>
</evidence>
<evidence type="ECO:0000313" key="10">
    <source>
        <dbReference type="EMBL" id="OLP78348.1"/>
    </source>
</evidence>
<feature type="compositionally biased region" description="Basic residues" evidence="7">
    <location>
        <begin position="1047"/>
        <end position="1074"/>
    </location>
</feature>
<dbReference type="GO" id="GO:0055085">
    <property type="term" value="P:transmembrane transport"/>
    <property type="evidence" value="ECO:0007669"/>
    <property type="project" value="InterPro"/>
</dbReference>
<feature type="compositionally biased region" description="Acidic residues" evidence="7">
    <location>
        <begin position="1163"/>
        <end position="1176"/>
    </location>
</feature>
<feature type="transmembrane region" description="Helical" evidence="8">
    <location>
        <begin position="445"/>
        <end position="465"/>
    </location>
</feature>
<organism evidence="10 11">
    <name type="scientific">Symbiodinium microadriaticum</name>
    <name type="common">Dinoflagellate</name>
    <name type="synonym">Zooxanthella microadriatica</name>
    <dbReference type="NCBI Taxonomy" id="2951"/>
    <lineage>
        <taxon>Eukaryota</taxon>
        <taxon>Sar</taxon>
        <taxon>Alveolata</taxon>
        <taxon>Dinophyceae</taxon>
        <taxon>Suessiales</taxon>
        <taxon>Symbiodiniaceae</taxon>
        <taxon>Symbiodinium</taxon>
    </lineage>
</organism>
<sequence length="1195" mass="128711">MSRCQLQTGGYWMAHAVRSPPDCAVHLPGLRDMHSDECSLHAYIGNGPPAQAIPRKDGKLETDFPHVTQQSVVMDVDAVQDSKPLDVTEVPDVEIADEIRHVKLPVGWEGLSLKLHAGKLLVSEVPKACFSSKSFESGAKPQVEGVFEGDEIISMNGEPPSRVEERILSKGDSWNACSAATPPHSVGSKGKQLSAATGRERGTESEVHSVELARAAKPFEVAFFAAATANDEENRFGTNDLDLCSCFVIPAMASRQSRQSFAVPYVDITQQLRERPPWLSIAFLALVGTLSSALAAHSPTPTCLGGRSLSYLVVDANLMLFFVTLVLNGAPVELTLLAAGAVACFVGLLEPGALFEGCASDAVVTLALLFPIMKAMGDTGIPETLIGYVLGKTKGLRPMLFVMFTSVAVLSGFFNNTPIVIMMIPVLQSLCQRRGLPPRTLLMPLSFAAQAGGSLTLMGSSINFVAQEVFAGKGYHIAFFTFSLGGAIIVCFGAVVTSLLGPRMLTSSEDSSHSEGEPSASRQASAKDHFTLLLRVQSASPLIGVCVMDVGLHRIPGVQAIVSLLREGDGTSTHGPDSHSIELQQFSDMLLQSMQEVSERQEYKGWDQLADLQLQEGDLLQIGCSAAGASAVRRVKGLELSNEAEVHLLGAQRRSRSLCEVTIKDDLVGSKIDATRWRKELRCAVLSVKGVGQEESDPTRRPHPCSFHNYTLQAGDVLLVEAFRDMVGSDVWLDSFGVARVEPDSAPPRSGQKADSLRAAFIVLGLIVVISLASLGYKRLSMPLMSVIFLCCIIAVKGLKMEEAYGEVNGTVLLTIVGALVLGKSMEKSCLANCVGQLVVFIARPLGHTAVCAGLYCSTIALGQFLNSAANVAIMGQVALSVAEEMTMPVGEVAMIVTYAASACYMAPYGYQTNTLVMAAGGYDWADFIKFGGMLQVLHMFDSPPCVACDFQRRRQALGLDVALQMWLRAVKREIRFTLAVKSTGIELPRNASNSATSLSPAAGNGDKASSVVELKGSSTGGTLRKMKSLDELTKERQPVQKDFLKKGKGKGKVKGKGKGKTKKPSGPHLPRTRVSKEPLRGEVLEWKSKFGWIKASSDIDHPMAEKRQGKIYINVIDLITRKSLAPGEVCEFHLYSDASGLGAEECWVVGDEDWSEWTAEGEAMEGSDDWEWTDDDWNRWQSSDGSSEVHAQDV</sequence>
<dbReference type="OrthoDB" id="413187at2759"/>
<dbReference type="Pfam" id="PF03600">
    <property type="entry name" value="CitMHS"/>
    <property type="match status" value="1"/>
</dbReference>
<dbReference type="Proteomes" id="UP000186817">
    <property type="component" value="Unassembled WGS sequence"/>
</dbReference>
<protein>
    <submittedName>
        <fullName evidence="10">Putative transporter</fullName>
    </submittedName>
</protein>
<keyword evidence="6 8" id="KW-0472">Membrane</keyword>
<name>A0A1Q9C5Z7_SYMMI</name>
<feature type="region of interest" description="Disordered" evidence="7">
    <location>
        <begin position="178"/>
        <end position="205"/>
    </location>
</feature>
<comment type="caution">
    <text evidence="10">The sequence shown here is derived from an EMBL/GenBank/DDBJ whole genome shotgun (WGS) entry which is preliminary data.</text>
</comment>
<dbReference type="AlphaFoldDB" id="A0A1Q9C5Z7"/>
<proteinExistence type="predicted"/>
<feature type="domain" description="Citrate transporter-like" evidence="9">
    <location>
        <begin position="323"/>
        <end position="899"/>
    </location>
</feature>
<evidence type="ECO:0000256" key="2">
    <source>
        <dbReference type="ARBA" id="ARBA00022448"/>
    </source>
</evidence>
<comment type="subcellular location">
    <subcellularLocation>
        <location evidence="1">Membrane</location>
        <topology evidence="1">Multi-pass membrane protein</topology>
    </subcellularLocation>
</comment>
<feature type="region of interest" description="Disordered" evidence="7">
    <location>
        <begin position="990"/>
        <end position="1075"/>
    </location>
</feature>
<reference evidence="10 11" key="1">
    <citation type="submission" date="2016-02" db="EMBL/GenBank/DDBJ databases">
        <title>Genome analysis of coral dinoflagellate symbionts highlights evolutionary adaptations to a symbiotic lifestyle.</title>
        <authorList>
            <person name="Aranda M."/>
            <person name="Li Y."/>
            <person name="Liew Y.J."/>
            <person name="Baumgarten S."/>
            <person name="Simakov O."/>
            <person name="Wilson M."/>
            <person name="Piel J."/>
            <person name="Ashoor H."/>
            <person name="Bougouffa S."/>
            <person name="Bajic V.B."/>
            <person name="Ryu T."/>
            <person name="Ravasi T."/>
            <person name="Bayer T."/>
            <person name="Micklem G."/>
            <person name="Kim H."/>
            <person name="Bhak J."/>
            <person name="Lajeunesse T.C."/>
            <person name="Voolstra C.R."/>
        </authorList>
    </citation>
    <scope>NUCLEOTIDE SEQUENCE [LARGE SCALE GENOMIC DNA]</scope>
    <source>
        <strain evidence="10 11">CCMP2467</strain>
    </source>
</reference>
<gene>
    <name evidence="10" type="ORF">AK812_SmicGene41491</name>
</gene>
<evidence type="ECO:0000256" key="8">
    <source>
        <dbReference type="SAM" id="Phobius"/>
    </source>
</evidence>
<feature type="transmembrane region" description="Helical" evidence="8">
    <location>
        <begin position="477"/>
        <end position="500"/>
    </location>
</feature>
<evidence type="ECO:0000256" key="7">
    <source>
        <dbReference type="SAM" id="MobiDB-lite"/>
    </source>
</evidence>
<feature type="compositionally biased region" description="Polar residues" evidence="7">
    <location>
        <begin position="991"/>
        <end position="1000"/>
    </location>
</feature>
<keyword evidence="3 8" id="KW-0812">Transmembrane</keyword>
<dbReference type="EMBL" id="LSRX01001624">
    <property type="protein sequence ID" value="OLP78348.1"/>
    <property type="molecule type" value="Genomic_DNA"/>
</dbReference>
<feature type="transmembrane region" description="Helical" evidence="8">
    <location>
        <begin position="401"/>
        <end position="424"/>
    </location>
</feature>
<dbReference type="PANTHER" id="PTHR43652">
    <property type="entry name" value="BASIC AMINO ACID ANTIPORTER YFCC-RELATED"/>
    <property type="match status" value="1"/>
</dbReference>
<evidence type="ECO:0000313" key="11">
    <source>
        <dbReference type="Proteomes" id="UP000186817"/>
    </source>
</evidence>
<accession>A0A1Q9C5Z7</accession>
<dbReference type="InterPro" id="IPR051679">
    <property type="entry name" value="DASS-Related_Transporters"/>
</dbReference>
<keyword evidence="5 8" id="KW-1133">Transmembrane helix</keyword>
<dbReference type="GO" id="GO:0005886">
    <property type="term" value="C:plasma membrane"/>
    <property type="evidence" value="ECO:0007669"/>
    <property type="project" value="TreeGrafter"/>
</dbReference>
<evidence type="ECO:0000256" key="4">
    <source>
        <dbReference type="ARBA" id="ARBA00022737"/>
    </source>
</evidence>